<protein>
    <submittedName>
        <fullName evidence="2">Uncharacterized protein</fullName>
    </submittedName>
</protein>
<dbReference type="EMBL" id="JAJFAZ020000002">
    <property type="protein sequence ID" value="KAI5343306.1"/>
    <property type="molecule type" value="Genomic_DNA"/>
</dbReference>
<sequence>MGSSTMFGGSGGATMSIAGSWVEWLWAVADRAIVATLPLVFMLPTMVVWKASVDWKIGGTDFLIGMSLRFFLDLGFPTCINVGLLFTLLHIANLTSLLSSLREILENLYCLSKRGVVVHPKEECSARLLSKKDGRHVKSSRNEATTLLAKDATRLRKKARIHYAEKTQVRAVLPPSARFKHLVGADSKKIDGIRDVRDVPLESSTDKLGDRDLLHEVVCTS</sequence>
<accession>A0AAD4WJE4</accession>
<feature type="transmembrane region" description="Helical" evidence="1">
    <location>
        <begin position="24"/>
        <end position="49"/>
    </location>
</feature>
<keyword evidence="1" id="KW-1133">Transmembrane helix</keyword>
<evidence type="ECO:0000313" key="3">
    <source>
        <dbReference type="Proteomes" id="UP001054821"/>
    </source>
</evidence>
<dbReference type="Proteomes" id="UP001054821">
    <property type="component" value="Chromosome 2"/>
</dbReference>
<evidence type="ECO:0000313" key="2">
    <source>
        <dbReference type="EMBL" id="KAI5343306.1"/>
    </source>
</evidence>
<proteinExistence type="predicted"/>
<dbReference type="AlphaFoldDB" id="A0AAD4WJE4"/>
<evidence type="ECO:0000256" key="1">
    <source>
        <dbReference type="SAM" id="Phobius"/>
    </source>
</evidence>
<gene>
    <name evidence="2" type="ORF">L3X38_011182</name>
</gene>
<keyword evidence="1" id="KW-0812">Transmembrane</keyword>
<comment type="caution">
    <text evidence="2">The sequence shown here is derived from an EMBL/GenBank/DDBJ whole genome shotgun (WGS) entry which is preliminary data.</text>
</comment>
<name>A0AAD4WJE4_PRUDU</name>
<feature type="transmembrane region" description="Helical" evidence="1">
    <location>
        <begin position="70"/>
        <end position="92"/>
    </location>
</feature>
<reference evidence="2 3" key="1">
    <citation type="journal article" date="2022" name="G3 (Bethesda)">
        <title>Whole-genome sequence and methylome profiling of the almond [Prunus dulcis (Mill.) D.A. Webb] cultivar 'Nonpareil'.</title>
        <authorList>
            <person name="D'Amico-Willman K.M."/>
            <person name="Ouma W.Z."/>
            <person name="Meulia T."/>
            <person name="Sideli G.M."/>
            <person name="Gradziel T.M."/>
            <person name="Fresnedo-Ramirez J."/>
        </authorList>
    </citation>
    <scope>NUCLEOTIDE SEQUENCE [LARGE SCALE GENOMIC DNA]</scope>
    <source>
        <strain evidence="2">Clone GOH B32 T37-40</strain>
    </source>
</reference>
<keyword evidence="1" id="KW-0472">Membrane</keyword>
<organism evidence="2 3">
    <name type="scientific">Prunus dulcis</name>
    <name type="common">Almond</name>
    <name type="synonym">Amygdalus dulcis</name>
    <dbReference type="NCBI Taxonomy" id="3755"/>
    <lineage>
        <taxon>Eukaryota</taxon>
        <taxon>Viridiplantae</taxon>
        <taxon>Streptophyta</taxon>
        <taxon>Embryophyta</taxon>
        <taxon>Tracheophyta</taxon>
        <taxon>Spermatophyta</taxon>
        <taxon>Magnoliopsida</taxon>
        <taxon>eudicotyledons</taxon>
        <taxon>Gunneridae</taxon>
        <taxon>Pentapetalae</taxon>
        <taxon>rosids</taxon>
        <taxon>fabids</taxon>
        <taxon>Rosales</taxon>
        <taxon>Rosaceae</taxon>
        <taxon>Amygdaloideae</taxon>
        <taxon>Amygdaleae</taxon>
        <taxon>Prunus</taxon>
    </lineage>
</organism>
<keyword evidence="3" id="KW-1185">Reference proteome</keyword>